<dbReference type="EMBL" id="GGFL01015994">
    <property type="protein sequence ID" value="MBW80172.1"/>
    <property type="molecule type" value="Transcribed_RNA"/>
</dbReference>
<sequence>MKMCAKHLAPFLHLTRLWLSSIVSERVCVYVYTIWLCRPVFHRTALAEVTLRSVFFFAIHHIISSSL</sequence>
<evidence type="ECO:0000313" key="1">
    <source>
        <dbReference type="EMBL" id="MBW80172.1"/>
    </source>
</evidence>
<reference evidence="1" key="1">
    <citation type="submission" date="2018-01" db="EMBL/GenBank/DDBJ databases">
        <title>An insight into the sialome of Amazonian anophelines.</title>
        <authorList>
            <person name="Ribeiro J.M."/>
            <person name="Scarpassa V."/>
            <person name="Calvo E."/>
        </authorList>
    </citation>
    <scope>NUCLEOTIDE SEQUENCE</scope>
</reference>
<protein>
    <submittedName>
        <fullName evidence="1">Putative secreted protein</fullName>
    </submittedName>
</protein>
<dbReference type="AlphaFoldDB" id="A0A2M4DRN2"/>
<organism evidence="1">
    <name type="scientific">Anopheles darlingi</name>
    <name type="common">Mosquito</name>
    <dbReference type="NCBI Taxonomy" id="43151"/>
    <lineage>
        <taxon>Eukaryota</taxon>
        <taxon>Metazoa</taxon>
        <taxon>Ecdysozoa</taxon>
        <taxon>Arthropoda</taxon>
        <taxon>Hexapoda</taxon>
        <taxon>Insecta</taxon>
        <taxon>Pterygota</taxon>
        <taxon>Neoptera</taxon>
        <taxon>Endopterygota</taxon>
        <taxon>Diptera</taxon>
        <taxon>Nematocera</taxon>
        <taxon>Culicoidea</taxon>
        <taxon>Culicidae</taxon>
        <taxon>Anophelinae</taxon>
        <taxon>Anopheles</taxon>
    </lineage>
</organism>
<name>A0A2M4DRN2_ANODA</name>
<proteinExistence type="predicted"/>
<accession>A0A2M4DRN2</accession>